<dbReference type="Pfam" id="PF04230">
    <property type="entry name" value="PS_pyruv_trans"/>
    <property type="match status" value="1"/>
</dbReference>
<proteinExistence type="predicted"/>
<evidence type="ECO:0000259" key="1">
    <source>
        <dbReference type="Pfam" id="PF04230"/>
    </source>
</evidence>
<evidence type="ECO:0000313" key="2">
    <source>
        <dbReference type="EMBL" id="MTH79701.1"/>
    </source>
</evidence>
<organism evidence="2 3">
    <name type="scientific">Paracoccus aestuariivivens</name>
    <dbReference type="NCBI Taxonomy" id="1820333"/>
    <lineage>
        <taxon>Bacteria</taxon>
        <taxon>Pseudomonadati</taxon>
        <taxon>Pseudomonadota</taxon>
        <taxon>Alphaproteobacteria</taxon>
        <taxon>Rhodobacterales</taxon>
        <taxon>Paracoccaceae</taxon>
        <taxon>Paracoccus</taxon>
    </lineage>
</organism>
<protein>
    <recommendedName>
        <fullName evidence="1">Polysaccharide pyruvyl transferase domain-containing protein</fullName>
    </recommendedName>
</protein>
<dbReference type="Proteomes" id="UP000478183">
    <property type="component" value="Unassembled WGS sequence"/>
</dbReference>
<feature type="domain" description="Polysaccharide pyruvyl transferase" evidence="1">
    <location>
        <begin position="395"/>
        <end position="540"/>
    </location>
</feature>
<gene>
    <name evidence="2" type="ORF">GL286_18480</name>
</gene>
<dbReference type="OrthoDB" id="9803627at2"/>
<keyword evidence="3" id="KW-1185">Reference proteome</keyword>
<reference evidence="2 3" key="1">
    <citation type="submission" date="2019-11" db="EMBL/GenBank/DDBJ databases">
        <authorList>
            <person name="Dong K."/>
        </authorList>
    </citation>
    <scope>NUCLEOTIDE SEQUENCE [LARGE SCALE GENOMIC DNA]</scope>
    <source>
        <strain evidence="2 3">NBRC 111993</strain>
    </source>
</reference>
<name>A0A6L6JIJ6_9RHOB</name>
<dbReference type="EMBL" id="WMIE01000019">
    <property type="protein sequence ID" value="MTH79701.1"/>
    <property type="molecule type" value="Genomic_DNA"/>
</dbReference>
<evidence type="ECO:0000313" key="3">
    <source>
        <dbReference type="Proteomes" id="UP000478183"/>
    </source>
</evidence>
<dbReference type="RefSeq" id="WP_155097056.1">
    <property type="nucleotide sequence ID" value="NZ_WMIE01000019.1"/>
</dbReference>
<dbReference type="AlphaFoldDB" id="A0A6L6JIJ6"/>
<accession>A0A6L6JIJ6</accession>
<sequence length="626" mass="68367">MLKLDEMRLHGELLRAVPSGPEVIFCSFHTPDDYYAQSAQRLRNSLDGLGIKYQIARVDKAPGEEWLEICRKKVPFLHSVCQSHPQARVFWIDVDCDIDYLPDLVSGFSADIIGFQRGFGHPLRIGYSNSARFWEPCFWGINTTKAARAFIADADAACATMTLRATDDYFFEEAWRKNADRLSFQMIPSSMLVGRADRPETDARPFFYFGSSGNVATFKGLAAQHNRAGQAKTAGPQPTPRMKSAALSAARRVQGALPQGLAVPLRRLSDRVGMTEFLQPVAAKGRQLSPNSVYRVIHDARAGREAAVRARVAQVTSRKLLAAGDQVVIRAAEAFLEHATATDSGRGAPLRLLWWDKPYPGNFGDWLSPLVLAAASGRAVRYQSHDETGAGPHLLGIGSIGRFAQASSIVVGTGISRGDVELSRDADYVSLRGPYSASALLAAGGPKVDRFGDPAILLPRLLPFVRPARTNGRIALVRHFSHRGVALRLPERVDEHSVLRSGRADISALIENLHSYDAVLTSAMHVFITCQAYGIPVGLITFDGFESAVHGDGIKYLDYAAGVGLPERQPVPVAHDLRHRDFDTLITDERVSATAMDAVQAALDDAFAAFDLAQSKWREKAAGEPK</sequence>
<comment type="caution">
    <text evidence="2">The sequence shown here is derived from an EMBL/GenBank/DDBJ whole genome shotgun (WGS) entry which is preliminary data.</text>
</comment>
<dbReference type="InterPro" id="IPR007345">
    <property type="entry name" value="Polysacch_pyruvyl_Trfase"/>
</dbReference>